<name>A0A1H9KL15_9BACT</name>
<gene>
    <name evidence="1" type="ORF">SAMN05444359_1216</name>
</gene>
<dbReference type="EMBL" id="FOFB01000021">
    <property type="protein sequence ID" value="SEQ99615.1"/>
    <property type="molecule type" value="Genomic_DNA"/>
</dbReference>
<dbReference type="AlphaFoldDB" id="A0A1H9KL15"/>
<proteinExistence type="predicted"/>
<reference evidence="2" key="1">
    <citation type="submission" date="2016-10" db="EMBL/GenBank/DDBJ databases">
        <authorList>
            <person name="Varghese N."/>
            <person name="Submissions S."/>
        </authorList>
    </citation>
    <scope>NUCLEOTIDE SEQUENCE [LARGE SCALE GENOMIC DNA]</scope>
    <source>
        <strain evidence="2">DSM 24740</strain>
    </source>
</reference>
<protein>
    <submittedName>
        <fullName evidence="1">Uncharacterized protein</fullName>
    </submittedName>
</protein>
<sequence>MQGFFELSGKKLLPQSVRLNTLLFLKNFPLHLRGAP</sequence>
<keyword evidence="2" id="KW-1185">Reference proteome</keyword>
<evidence type="ECO:0000313" key="1">
    <source>
        <dbReference type="EMBL" id="SEQ99615.1"/>
    </source>
</evidence>
<dbReference type="Proteomes" id="UP000199021">
    <property type="component" value="Unassembled WGS sequence"/>
</dbReference>
<dbReference type="STRING" id="478744.SAMN05444359_1216"/>
<organism evidence="1 2">
    <name type="scientific">Neolewinella agarilytica</name>
    <dbReference type="NCBI Taxonomy" id="478744"/>
    <lineage>
        <taxon>Bacteria</taxon>
        <taxon>Pseudomonadati</taxon>
        <taxon>Bacteroidota</taxon>
        <taxon>Saprospiria</taxon>
        <taxon>Saprospirales</taxon>
        <taxon>Lewinellaceae</taxon>
        <taxon>Neolewinella</taxon>
    </lineage>
</organism>
<accession>A0A1H9KL15</accession>
<evidence type="ECO:0000313" key="2">
    <source>
        <dbReference type="Proteomes" id="UP000199021"/>
    </source>
</evidence>
<dbReference type="InParanoid" id="A0A1H9KL15"/>